<dbReference type="EMBL" id="REGN01004288">
    <property type="protein sequence ID" value="RNA18213.1"/>
    <property type="molecule type" value="Genomic_DNA"/>
</dbReference>
<feature type="domain" description="C2" evidence="15">
    <location>
        <begin position="1"/>
        <end position="115"/>
    </location>
</feature>
<proteinExistence type="inferred from homology"/>
<keyword evidence="7" id="KW-0677">Repeat</keyword>
<comment type="similarity">
    <text evidence="1">Belongs to the protein kinase superfamily. AGC Ser/Thr protein kinase family. PKC subfamily.</text>
</comment>
<evidence type="ECO:0000256" key="10">
    <source>
        <dbReference type="ARBA" id="ARBA00022777"/>
    </source>
</evidence>
<gene>
    <name evidence="17" type="ORF">BpHYR1_009723</name>
</gene>
<evidence type="ECO:0000256" key="13">
    <source>
        <dbReference type="ARBA" id="ARBA00047272"/>
    </source>
</evidence>
<dbReference type="InterPro" id="IPR002219">
    <property type="entry name" value="PKC_DAG/PE"/>
</dbReference>
<protein>
    <recommendedName>
        <fullName evidence="2">protein kinase C</fullName>
        <ecNumber evidence="2">2.7.11.13</ecNumber>
    </recommendedName>
</protein>
<dbReference type="Pfam" id="PF00130">
    <property type="entry name" value="C1_1"/>
    <property type="match status" value="2"/>
</dbReference>
<evidence type="ECO:0000259" key="16">
    <source>
        <dbReference type="PROSITE" id="PS50081"/>
    </source>
</evidence>
<dbReference type="GO" id="GO:0016020">
    <property type="term" value="C:membrane"/>
    <property type="evidence" value="ECO:0007669"/>
    <property type="project" value="UniProtKB-SubCell"/>
</dbReference>
<accession>A0A3M7R3Q2</accession>
<feature type="domain" description="Phorbol-ester/DAG-type" evidence="16">
    <location>
        <begin position="199"/>
        <end position="250"/>
    </location>
</feature>
<dbReference type="Pfam" id="PF00168">
    <property type="entry name" value="C2"/>
    <property type="match status" value="1"/>
</dbReference>
<feature type="non-terminal residue" evidence="17">
    <location>
        <position position="334"/>
    </location>
</feature>
<keyword evidence="9" id="KW-0863">Zinc-finger</keyword>
<dbReference type="PROSITE" id="PS00479">
    <property type="entry name" value="ZF_DAG_PE_1"/>
    <property type="match status" value="1"/>
</dbReference>
<evidence type="ECO:0000256" key="5">
    <source>
        <dbReference type="ARBA" id="ARBA00022679"/>
    </source>
</evidence>
<dbReference type="FunFam" id="3.30.60.20:FF:000003">
    <property type="entry name" value="Protein kinase C delta"/>
    <property type="match status" value="1"/>
</dbReference>
<evidence type="ECO:0000256" key="2">
    <source>
        <dbReference type="ARBA" id="ARBA00012429"/>
    </source>
</evidence>
<dbReference type="InterPro" id="IPR020454">
    <property type="entry name" value="DAG/PE-bd"/>
</dbReference>
<dbReference type="InterPro" id="IPR035892">
    <property type="entry name" value="C2_domain_sf"/>
</dbReference>
<dbReference type="PRINTS" id="PR00008">
    <property type="entry name" value="DAGPEDOMAIN"/>
</dbReference>
<comment type="catalytic activity">
    <reaction evidence="13">
        <text>L-threonyl-[protein] + ATP = O-phospho-L-threonyl-[protein] + ADP + H(+)</text>
        <dbReference type="Rhea" id="RHEA:46608"/>
        <dbReference type="Rhea" id="RHEA-COMP:11060"/>
        <dbReference type="Rhea" id="RHEA-COMP:11605"/>
        <dbReference type="ChEBI" id="CHEBI:15378"/>
        <dbReference type="ChEBI" id="CHEBI:30013"/>
        <dbReference type="ChEBI" id="CHEBI:30616"/>
        <dbReference type="ChEBI" id="CHEBI:61977"/>
        <dbReference type="ChEBI" id="CHEBI:456216"/>
        <dbReference type="EC" id="2.7.11.13"/>
    </reaction>
</comment>
<evidence type="ECO:0000313" key="17">
    <source>
        <dbReference type="EMBL" id="RNA18213.1"/>
    </source>
</evidence>
<evidence type="ECO:0000256" key="7">
    <source>
        <dbReference type="ARBA" id="ARBA00022737"/>
    </source>
</evidence>
<keyword evidence="12" id="KW-0067">ATP-binding</keyword>
<dbReference type="SMART" id="SM00109">
    <property type="entry name" value="C1"/>
    <property type="match status" value="2"/>
</dbReference>
<dbReference type="GO" id="GO:0007200">
    <property type="term" value="P:phospholipase C-activating G protein-coupled receptor signaling pathway"/>
    <property type="evidence" value="ECO:0007669"/>
    <property type="project" value="TreeGrafter"/>
</dbReference>
<evidence type="ECO:0000313" key="18">
    <source>
        <dbReference type="Proteomes" id="UP000276133"/>
    </source>
</evidence>
<sequence>MVGSIFSGSGKVKIIEAESLKATDYSTRIFQPSTFQLSPYVHLDIDDTVSIGRTTTKHRNQNPVYNEQFEFEIESGCTLNLTVFHDSALPPDEFVANCNILLVDLEPERTHDLWLDLEPNGKLRLSVLLSGTFVQHDHQTEHGCGQSTCVSMSASASASMAMAVSSSSSPPHLKMFKQNTQAFNRRRVAMRRKIHQIYGHKFMATYFRQPTFCSICRDFIWGVFNTQGYQCQVCTCVIHKRCRAHVITKCPGVKNTEAVLTADKRFNINVPHRFMVHTFKLFTFCDHCGSLLWGAWRQGLQCEECKMNVHKRCHKNVANNCGINPKQIAMLLQE</sequence>
<evidence type="ECO:0000256" key="8">
    <source>
        <dbReference type="ARBA" id="ARBA00022741"/>
    </source>
</evidence>
<dbReference type="GO" id="GO:0008270">
    <property type="term" value="F:zinc ion binding"/>
    <property type="evidence" value="ECO:0007669"/>
    <property type="project" value="UniProtKB-KW"/>
</dbReference>
<dbReference type="SUPFAM" id="SSF49562">
    <property type="entry name" value="C2 domain (Calcium/lipid-binding domain, CaLB)"/>
    <property type="match status" value="1"/>
</dbReference>
<dbReference type="SUPFAM" id="SSF57889">
    <property type="entry name" value="Cysteine-rich domain"/>
    <property type="match status" value="2"/>
</dbReference>
<dbReference type="Gene3D" id="2.60.40.150">
    <property type="entry name" value="C2 domain"/>
    <property type="match status" value="1"/>
</dbReference>
<evidence type="ECO:0000256" key="3">
    <source>
        <dbReference type="ARBA" id="ARBA00022527"/>
    </source>
</evidence>
<dbReference type="GO" id="GO:0005829">
    <property type="term" value="C:cytosol"/>
    <property type="evidence" value="ECO:0007669"/>
    <property type="project" value="TreeGrafter"/>
</dbReference>
<dbReference type="CDD" id="cd20838">
    <property type="entry name" value="C1_nPKC_epsilon-like_rpt2"/>
    <property type="match status" value="1"/>
</dbReference>
<keyword evidence="10 17" id="KW-0418">Kinase</keyword>
<dbReference type="SMART" id="SM00239">
    <property type="entry name" value="C2"/>
    <property type="match status" value="1"/>
</dbReference>
<evidence type="ECO:0000256" key="14">
    <source>
        <dbReference type="ARBA" id="ARBA00047470"/>
    </source>
</evidence>
<dbReference type="InterPro" id="IPR000008">
    <property type="entry name" value="C2_dom"/>
</dbReference>
<dbReference type="Gene3D" id="3.30.60.20">
    <property type="match status" value="2"/>
</dbReference>
<dbReference type="FunFam" id="3.30.60.20:FF:000063">
    <property type="entry name" value="Protein kinase C"/>
    <property type="match status" value="1"/>
</dbReference>
<keyword evidence="5" id="KW-0808">Transferase</keyword>
<dbReference type="PANTHER" id="PTHR22968">
    <property type="entry name" value="PROTEIN KINASE C, MU"/>
    <property type="match status" value="1"/>
</dbReference>
<dbReference type="GO" id="GO:0005524">
    <property type="term" value="F:ATP binding"/>
    <property type="evidence" value="ECO:0007669"/>
    <property type="project" value="UniProtKB-KW"/>
</dbReference>
<evidence type="ECO:0000256" key="4">
    <source>
        <dbReference type="ARBA" id="ARBA00022553"/>
    </source>
</evidence>
<dbReference type="EC" id="2.7.11.13" evidence="2"/>
<dbReference type="PANTHER" id="PTHR22968:SF26">
    <property type="entry name" value="SERINE_THREONINE-PROTEIN KINASE D3"/>
    <property type="match status" value="1"/>
</dbReference>
<keyword evidence="11" id="KW-0862">Zinc</keyword>
<comment type="caution">
    <text evidence="17">The sequence shown here is derived from an EMBL/GenBank/DDBJ whole genome shotgun (WGS) entry which is preliminary data.</text>
</comment>
<keyword evidence="6" id="KW-0479">Metal-binding</keyword>
<evidence type="ECO:0000256" key="1">
    <source>
        <dbReference type="ARBA" id="ARBA00005490"/>
    </source>
</evidence>
<evidence type="ECO:0000259" key="15">
    <source>
        <dbReference type="PROSITE" id="PS50004"/>
    </source>
</evidence>
<keyword evidence="3" id="KW-0723">Serine/threonine-protein kinase</keyword>
<comment type="catalytic activity">
    <reaction evidence="14">
        <text>L-seryl-[protein] + ATP = O-phospho-L-seryl-[protein] + ADP + H(+)</text>
        <dbReference type="Rhea" id="RHEA:17989"/>
        <dbReference type="Rhea" id="RHEA-COMP:9863"/>
        <dbReference type="Rhea" id="RHEA-COMP:11604"/>
        <dbReference type="ChEBI" id="CHEBI:15378"/>
        <dbReference type="ChEBI" id="CHEBI:29999"/>
        <dbReference type="ChEBI" id="CHEBI:30616"/>
        <dbReference type="ChEBI" id="CHEBI:83421"/>
        <dbReference type="ChEBI" id="CHEBI:456216"/>
        <dbReference type="EC" id="2.7.11.13"/>
    </reaction>
</comment>
<evidence type="ECO:0000256" key="12">
    <source>
        <dbReference type="ARBA" id="ARBA00022840"/>
    </source>
</evidence>
<dbReference type="STRING" id="10195.A0A3M7R3Q2"/>
<dbReference type="OrthoDB" id="63267at2759"/>
<keyword evidence="4" id="KW-0597">Phosphoprotein</keyword>
<dbReference type="PROSITE" id="PS50004">
    <property type="entry name" value="C2"/>
    <property type="match status" value="1"/>
</dbReference>
<dbReference type="InterPro" id="IPR046349">
    <property type="entry name" value="C1-like_sf"/>
</dbReference>
<evidence type="ECO:0000256" key="6">
    <source>
        <dbReference type="ARBA" id="ARBA00022723"/>
    </source>
</evidence>
<dbReference type="PROSITE" id="PS50081">
    <property type="entry name" value="ZF_DAG_PE_2"/>
    <property type="match status" value="2"/>
</dbReference>
<dbReference type="GO" id="GO:0004697">
    <property type="term" value="F:diacylglycerol-dependent serine/threonine kinase activity"/>
    <property type="evidence" value="ECO:0007669"/>
    <property type="project" value="UniProtKB-EC"/>
</dbReference>
<organism evidence="17 18">
    <name type="scientific">Brachionus plicatilis</name>
    <name type="common">Marine rotifer</name>
    <name type="synonym">Brachionus muelleri</name>
    <dbReference type="NCBI Taxonomy" id="10195"/>
    <lineage>
        <taxon>Eukaryota</taxon>
        <taxon>Metazoa</taxon>
        <taxon>Spiralia</taxon>
        <taxon>Gnathifera</taxon>
        <taxon>Rotifera</taxon>
        <taxon>Eurotatoria</taxon>
        <taxon>Monogononta</taxon>
        <taxon>Pseudotrocha</taxon>
        <taxon>Ploima</taxon>
        <taxon>Brachionidae</taxon>
        <taxon>Brachionus</taxon>
    </lineage>
</organism>
<feature type="domain" description="Phorbol-ester/DAG-type" evidence="16">
    <location>
        <begin position="271"/>
        <end position="321"/>
    </location>
</feature>
<dbReference type="Proteomes" id="UP000276133">
    <property type="component" value="Unassembled WGS sequence"/>
</dbReference>
<reference evidence="17 18" key="1">
    <citation type="journal article" date="2018" name="Sci. Rep.">
        <title>Genomic signatures of local adaptation to the degree of environmental predictability in rotifers.</title>
        <authorList>
            <person name="Franch-Gras L."/>
            <person name="Hahn C."/>
            <person name="Garcia-Roger E.M."/>
            <person name="Carmona M.J."/>
            <person name="Serra M."/>
            <person name="Gomez A."/>
        </authorList>
    </citation>
    <scope>NUCLEOTIDE SEQUENCE [LARGE SCALE GENOMIC DNA]</scope>
    <source>
        <strain evidence="17">HYR1</strain>
    </source>
</reference>
<dbReference type="AlphaFoldDB" id="A0A3M7R3Q2"/>
<dbReference type="GO" id="GO:0035556">
    <property type="term" value="P:intracellular signal transduction"/>
    <property type="evidence" value="ECO:0007669"/>
    <property type="project" value="TreeGrafter"/>
</dbReference>
<keyword evidence="18" id="KW-1185">Reference proteome</keyword>
<evidence type="ECO:0000256" key="11">
    <source>
        <dbReference type="ARBA" id="ARBA00022833"/>
    </source>
</evidence>
<keyword evidence="8" id="KW-0547">Nucleotide-binding</keyword>
<name>A0A3M7R3Q2_BRAPC</name>
<evidence type="ECO:0000256" key="9">
    <source>
        <dbReference type="ARBA" id="ARBA00022771"/>
    </source>
</evidence>